<dbReference type="RefSeq" id="WP_189090884.1">
    <property type="nucleotide sequence ID" value="NZ_BMQL01000013.1"/>
</dbReference>
<protein>
    <submittedName>
        <fullName evidence="1">Type I-E CRISPR-associated protein Cas7/Cse4/CasC</fullName>
    </submittedName>
</protein>
<evidence type="ECO:0000313" key="1">
    <source>
        <dbReference type="EMBL" id="GGR11467.1"/>
    </source>
</evidence>
<dbReference type="Pfam" id="PF09344">
    <property type="entry name" value="Cas_CT1975"/>
    <property type="match status" value="1"/>
</dbReference>
<accession>A0A918C8V2</accession>
<gene>
    <name evidence="1" type="ORF">GCM10008957_25370</name>
</gene>
<evidence type="ECO:0000313" key="2">
    <source>
        <dbReference type="Proteomes" id="UP000603865"/>
    </source>
</evidence>
<dbReference type="Proteomes" id="UP000603865">
    <property type="component" value="Unassembled WGS sequence"/>
</dbReference>
<organism evidence="1 2">
    <name type="scientific">Deinococcus ruber</name>
    <dbReference type="NCBI Taxonomy" id="1848197"/>
    <lineage>
        <taxon>Bacteria</taxon>
        <taxon>Thermotogati</taxon>
        <taxon>Deinococcota</taxon>
        <taxon>Deinococci</taxon>
        <taxon>Deinococcales</taxon>
        <taxon>Deinococcaceae</taxon>
        <taxon>Deinococcus</taxon>
    </lineage>
</organism>
<keyword evidence="2" id="KW-1185">Reference proteome</keyword>
<name>A0A918C8V2_9DEIO</name>
<comment type="caution">
    <text evidence="1">The sequence shown here is derived from an EMBL/GenBank/DDBJ whole genome shotgun (WGS) entry which is preliminary data.</text>
</comment>
<dbReference type="InterPro" id="IPR010148">
    <property type="entry name" value="CRISPR-assoc_prot_CT1975"/>
</dbReference>
<dbReference type="AlphaFoldDB" id="A0A918C8V2"/>
<dbReference type="NCBIfam" id="TIGR01869">
    <property type="entry name" value="casC_Cse4"/>
    <property type="match status" value="1"/>
</dbReference>
<sequence length="385" mass="41617">MKSVLEVHILQNFAPSNLNRDDTGSPKDAVFGGVRRARISSQSLKRSMRQYFREQKLLEPEDLAVRTKRLSKELTDRLVVLGHAEDEATVKVIAALGGMGLKVDEAKTQYLLFLGEREIGKIADLIHLRWDDLIVTSGEGKKGKDAKKDAKAAIPADLGKQLRETLDGGRAVDVALFGRMLADLPERNADAAAQVAHALGTGKAEREFDFYTAVDDLKPDDTAGADMLGTVEFVSATYYRYANLDLEQLRANLQNDTGLLLRGVEAFLRACIYAAPTGKQNTFAAHNLPSFVGFTVRQNASPRNLANAFEAPVTGAGLIEKSLEKLAAEWAMQDQKFGQGGQTQFLATVKVPTLTGATEAANVEALIASTLSDVRSALGLADAAD</sequence>
<reference evidence="1" key="2">
    <citation type="submission" date="2020-09" db="EMBL/GenBank/DDBJ databases">
        <authorList>
            <person name="Sun Q."/>
            <person name="Ohkuma M."/>
        </authorList>
    </citation>
    <scope>NUCLEOTIDE SEQUENCE</scope>
    <source>
        <strain evidence="1">JCM 31311</strain>
    </source>
</reference>
<proteinExistence type="predicted"/>
<reference evidence="1" key="1">
    <citation type="journal article" date="2014" name="Int. J. Syst. Evol. Microbiol.">
        <title>Complete genome sequence of Corynebacterium casei LMG S-19264T (=DSM 44701T), isolated from a smear-ripened cheese.</title>
        <authorList>
            <consortium name="US DOE Joint Genome Institute (JGI-PGF)"/>
            <person name="Walter F."/>
            <person name="Albersmeier A."/>
            <person name="Kalinowski J."/>
            <person name="Ruckert C."/>
        </authorList>
    </citation>
    <scope>NUCLEOTIDE SEQUENCE</scope>
    <source>
        <strain evidence="1">JCM 31311</strain>
    </source>
</reference>
<dbReference type="EMBL" id="BMQL01000013">
    <property type="protein sequence ID" value="GGR11467.1"/>
    <property type="molecule type" value="Genomic_DNA"/>
</dbReference>